<keyword evidence="2" id="KW-1185">Reference proteome</keyword>
<organism evidence="1 2">
    <name type="scientific">Polynucleobacter cosmopolitanus</name>
    <dbReference type="NCBI Taxonomy" id="351345"/>
    <lineage>
        <taxon>Bacteria</taxon>
        <taxon>Pseudomonadati</taxon>
        <taxon>Pseudomonadota</taxon>
        <taxon>Betaproteobacteria</taxon>
        <taxon>Burkholderiales</taxon>
        <taxon>Burkholderiaceae</taxon>
        <taxon>Polynucleobacter</taxon>
    </lineage>
</organism>
<dbReference type="OrthoDB" id="9804765at2"/>
<dbReference type="Proteomes" id="UP000215188">
    <property type="component" value="Unassembled WGS sequence"/>
</dbReference>
<dbReference type="SUPFAM" id="SSF55331">
    <property type="entry name" value="Tautomerase/MIF"/>
    <property type="match status" value="1"/>
</dbReference>
<comment type="caution">
    <text evidence="1">The sequence shown here is derived from an EMBL/GenBank/DDBJ whole genome shotgun (WGS) entry which is preliminary data.</text>
</comment>
<dbReference type="InterPro" id="IPR014347">
    <property type="entry name" value="Tautomerase/MIF_sf"/>
</dbReference>
<reference evidence="1 2" key="1">
    <citation type="submission" date="2017-06" db="EMBL/GenBank/DDBJ databases">
        <title>Reclassification of a Polynucleobacter cosmopolitanus strain isolated from tropical Lake Victoria as Polynucleobacter victoriensis comb. nov.</title>
        <authorList>
            <person name="Hahn M.W."/>
        </authorList>
    </citation>
    <scope>NUCLEOTIDE SEQUENCE [LARGE SCALE GENOMIC DNA]</scope>
    <source>
        <strain evidence="1 2">MWH-MoIso2</strain>
    </source>
</reference>
<gene>
    <name evidence="1" type="ORF">AOC33_03110</name>
</gene>
<accession>A0A229FXD5</accession>
<dbReference type="Gene3D" id="3.30.429.10">
    <property type="entry name" value="Macrophage Migration Inhibitory Factor"/>
    <property type="match status" value="2"/>
</dbReference>
<sequence>MPILEYHLADNCYSDSQIKELLVSSSHLYAKVLACPLDRVRVFVNFYQKKHMAVAGELLSDGGVEAPYFHFLVLEGRPIEQCHQLLEGFTDLVVELLKVDRSWVRGGCWPIPAQYWAIGGQSASLMRANEIKARALAGESK</sequence>
<dbReference type="AlphaFoldDB" id="A0A229FXD5"/>
<dbReference type="RefSeq" id="WP_089515118.1">
    <property type="nucleotide sequence ID" value="NZ_NJGG01000001.1"/>
</dbReference>
<dbReference type="EMBL" id="NJGG01000001">
    <property type="protein sequence ID" value="OXL16089.1"/>
    <property type="molecule type" value="Genomic_DNA"/>
</dbReference>
<name>A0A229FXD5_9BURK</name>
<protein>
    <submittedName>
        <fullName evidence="1">4-oxalocrotonate tautomerase</fullName>
    </submittedName>
</protein>
<evidence type="ECO:0000313" key="2">
    <source>
        <dbReference type="Proteomes" id="UP000215188"/>
    </source>
</evidence>
<evidence type="ECO:0000313" key="1">
    <source>
        <dbReference type="EMBL" id="OXL16089.1"/>
    </source>
</evidence>
<proteinExistence type="predicted"/>